<sequence>MISLSGLDSPDLYTIAWIAALPIERAAAVAMLDEEHAAPTGFNRHQSDANVYTWGCVGEHNVVVASLAAGDYGITSAATTTSSLLASLPSIRVGLCVGIGGGIARPDEGHDIRLGDVVVSQPCGTTGGVCQYDLFKAKSDDKRERKGFLGRPPTVLLNALTSIQADHERKDSKVPCFLQEMLQKNPKMGKRSKQNPGYAHQGFENDRLFIASCDHVLGPDCRGCDPADEVQREPRDTTDPDIHYGTIASGNTLVKDAATRDRIVAELGEDCICFEMEAAGLMNHFPCLVIRGICDYADSHKNDRWQRYASATAAAFAKELLANVPVAEVQETKRALEVLQLVQQHIDSVQQTTVATKAIIDSIKSDLRTDKIRRWLCPPDPSTNANHARTLRHEGTGVWLLRSYVFQSWLSGSGRHLWLHGLVGCGKTVLCATVLDHLAKANDGLILSFFFDFSDPTKQTLDGMLRSLAFQLCQGEVSSTTYFDDLFKAHRNGSDQPTTKSLSDFVLQILLVQKRVSIVLDALDESKTRGDVLIWIRDVVSRPDFVHVQMIYTSRPESEFLRYIPPLIGLQNCLALDKQAINSDIRSWVSAQLSQRPDFTGMPLSQDLLNGIRRKVSDRADGMFRWAFCQLDSLARCCHEAAIEEALASLPLDLNETYRRMIASIPTELRNDAIRLLQFLVHSKRPLKLAEAKEVIATQIENESRGFYIKRRLFHESDILNYCPSLVTVVHGNDKELHLAHFSVKEYLLEQNHFKLPTASISITRTCLTYLTDINGSYRNIKRDFPMARYAAEVWVGHAALAQASEDITRMTISFLDEETTFLRWTHLYQVDRDWDNNPGPPRGSRLYYACFIGLVAPTRYLISNRADINMQGGKYGNALQAASSRGHQEIAKLLLDNGADVNAQGGEYNNALYAASSGGYQEIVKLLLDRGADVNAQSGAHGNALYPAAERGHQEIVKILLDRGADVNAQGGRYGNALYAATERGYQEIINLLFQNGVNINANTLYTAMKEGRHKIIKLHLDKGASINTQDRDYSKALHTAAKEGHQEIIRMLLDNGADVNTQGRDYGNALYAAAERGHQEIVKLLLGKGADVNAQGGAYGNALQAASSRGYTNIVKLLLDKGADVNVQGGVHGSALQAASSGGHPEIVKLLLDKGADVNAQGGAFGNALYAAAERGRQEIVKLLLDKGANVNAQGGAYGNALQAASCDRGNALYAAAERGHQKIIKLLLDKGADVNAQGGRYGNALYTAAKEGHQEIIRMLLGNGADVNTQDRYYSNALYAASLEGHQEIVKLLLDKGADVNAQGGAYGNTLQAASSGGYPGIVKLLLDKGADVNVQGGVHGSALQAASSGGHPEIVKLLLDKGADVNVQGGAYGNAQSAAVKRGHEEIVKLLQRRSAITPSSKRSGSGTPSRPTKKLCLTDSEPSDQTQ</sequence>
<dbReference type="InterPro" id="IPR056884">
    <property type="entry name" value="NPHP3-like_N"/>
</dbReference>
<dbReference type="Gene3D" id="3.40.50.1580">
    <property type="entry name" value="Nucleoside phosphorylase domain"/>
    <property type="match status" value="1"/>
</dbReference>
<dbReference type="GO" id="GO:0009116">
    <property type="term" value="P:nucleoside metabolic process"/>
    <property type="evidence" value="ECO:0007669"/>
    <property type="project" value="InterPro"/>
</dbReference>
<feature type="repeat" description="ANK" evidence="4">
    <location>
        <begin position="1001"/>
        <end position="1033"/>
    </location>
</feature>
<feature type="repeat" description="ANK" evidence="4">
    <location>
        <begin position="974"/>
        <end position="1006"/>
    </location>
</feature>
<dbReference type="GeneID" id="81438231"/>
<feature type="repeat" description="ANK" evidence="4">
    <location>
        <begin position="1034"/>
        <end position="1066"/>
    </location>
</feature>
<dbReference type="InterPro" id="IPR002110">
    <property type="entry name" value="Ankyrin_rpt"/>
</dbReference>
<dbReference type="Pfam" id="PF00023">
    <property type="entry name" value="Ank"/>
    <property type="match status" value="1"/>
</dbReference>
<evidence type="ECO:0000256" key="4">
    <source>
        <dbReference type="PROSITE-ProRule" id="PRU00023"/>
    </source>
</evidence>
<feature type="repeat" description="ANK" evidence="4">
    <location>
        <begin position="1210"/>
        <end position="1242"/>
    </location>
</feature>
<dbReference type="Gene3D" id="3.40.50.300">
    <property type="entry name" value="P-loop containing nucleotide triphosphate hydrolases"/>
    <property type="match status" value="1"/>
</dbReference>
<organism evidence="7 8">
    <name type="scientific">Penicillium cataractarum</name>
    <dbReference type="NCBI Taxonomy" id="2100454"/>
    <lineage>
        <taxon>Eukaryota</taxon>
        <taxon>Fungi</taxon>
        <taxon>Dikarya</taxon>
        <taxon>Ascomycota</taxon>
        <taxon>Pezizomycotina</taxon>
        <taxon>Eurotiomycetes</taxon>
        <taxon>Eurotiomycetidae</taxon>
        <taxon>Eurotiales</taxon>
        <taxon>Aspergillaceae</taxon>
        <taxon>Penicillium</taxon>
    </lineage>
</organism>
<dbReference type="PROSITE" id="PS50837">
    <property type="entry name" value="NACHT"/>
    <property type="match status" value="1"/>
</dbReference>
<dbReference type="InterPro" id="IPR035994">
    <property type="entry name" value="Nucleoside_phosphorylase_sf"/>
</dbReference>
<evidence type="ECO:0000259" key="6">
    <source>
        <dbReference type="PROSITE" id="PS50837"/>
    </source>
</evidence>
<dbReference type="Pfam" id="PF12796">
    <property type="entry name" value="Ank_2"/>
    <property type="match status" value="5"/>
</dbReference>
<feature type="domain" description="NACHT" evidence="6">
    <location>
        <begin position="415"/>
        <end position="558"/>
    </location>
</feature>
<evidence type="ECO:0000256" key="3">
    <source>
        <dbReference type="ARBA" id="ARBA00023043"/>
    </source>
</evidence>
<dbReference type="InterPro" id="IPR051573">
    <property type="entry name" value="Ankyrin-SOCS_box_domain"/>
</dbReference>
<feature type="region of interest" description="Disordered" evidence="5">
    <location>
        <begin position="1396"/>
        <end position="1432"/>
    </location>
</feature>
<dbReference type="Pfam" id="PF24883">
    <property type="entry name" value="NPHP3_N"/>
    <property type="match status" value="1"/>
</dbReference>
<dbReference type="PROSITE" id="PS50297">
    <property type="entry name" value="ANK_REP_REGION"/>
    <property type="match status" value="12"/>
</dbReference>
<reference evidence="7" key="1">
    <citation type="submission" date="2022-11" db="EMBL/GenBank/DDBJ databases">
        <authorList>
            <person name="Petersen C."/>
        </authorList>
    </citation>
    <scope>NUCLEOTIDE SEQUENCE</scope>
    <source>
        <strain evidence="7">IBT 29864</strain>
    </source>
</reference>
<dbReference type="InterPro" id="IPR027417">
    <property type="entry name" value="P-loop_NTPase"/>
</dbReference>
<dbReference type="InterPro" id="IPR036770">
    <property type="entry name" value="Ankyrin_rpt-contain_sf"/>
</dbReference>
<dbReference type="GO" id="GO:0016567">
    <property type="term" value="P:protein ubiquitination"/>
    <property type="evidence" value="ECO:0007669"/>
    <property type="project" value="TreeGrafter"/>
</dbReference>
<reference evidence="7" key="2">
    <citation type="journal article" date="2023" name="IMA Fungus">
        <title>Comparative genomic study of the Penicillium genus elucidates a diverse pangenome and 15 lateral gene transfer events.</title>
        <authorList>
            <person name="Petersen C."/>
            <person name="Sorensen T."/>
            <person name="Nielsen M.R."/>
            <person name="Sondergaard T.E."/>
            <person name="Sorensen J.L."/>
            <person name="Fitzpatrick D.A."/>
            <person name="Frisvad J.C."/>
            <person name="Nielsen K.L."/>
        </authorList>
    </citation>
    <scope>NUCLEOTIDE SEQUENCE</scope>
    <source>
        <strain evidence="7">IBT 29864</strain>
    </source>
</reference>
<dbReference type="SUPFAM" id="SSF48403">
    <property type="entry name" value="Ankyrin repeat"/>
    <property type="match status" value="2"/>
</dbReference>
<dbReference type="InterPro" id="IPR007111">
    <property type="entry name" value="NACHT_NTPase"/>
</dbReference>
<proteinExistence type="inferred from homology"/>
<dbReference type="GO" id="GO:0003824">
    <property type="term" value="F:catalytic activity"/>
    <property type="evidence" value="ECO:0007669"/>
    <property type="project" value="InterPro"/>
</dbReference>
<evidence type="ECO:0000256" key="1">
    <source>
        <dbReference type="ARBA" id="ARBA00005949"/>
    </source>
</evidence>
<dbReference type="PROSITE" id="PS50088">
    <property type="entry name" value="ANK_REPEAT"/>
    <property type="match status" value="15"/>
</dbReference>
<dbReference type="PANTHER" id="PTHR24136:SF15">
    <property type="entry name" value="ANK_REP_REGION DOMAIN-CONTAINING PROTEIN"/>
    <property type="match status" value="1"/>
</dbReference>
<evidence type="ECO:0000256" key="5">
    <source>
        <dbReference type="SAM" id="MobiDB-lite"/>
    </source>
</evidence>
<dbReference type="SUPFAM" id="SSF52540">
    <property type="entry name" value="P-loop containing nucleoside triphosphate hydrolases"/>
    <property type="match status" value="1"/>
</dbReference>
<dbReference type="PRINTS" id="PR01415">
    <property type="entry name" value="ANKYRIN"/>
</dbReference>
<keyword evidence="2" id="KW-0677">Repeat</keyword>
<accession>A0A9W9V8B1</accession>
<dbReference type="GO" id="GO:0045732">
    <property type="term" value="P:positive regulation of protein catabolic process"/>
    <property type="evidence" value="ECO:0007669"/>
    <property type="project" value="TreeGrafter"/>
</dbReference>
<feature type="repeat" description="ANK" evidence="4">
    <location>
        <begin position="1276"/>
        <end position="1308"/>
    </location>
</feature>
<feature type="repeat" description="ANK" evidence="4">
    <location>
        <begin position="1342"/>
        <end position="1374"/>
    </location>
</feature>
<feature type="compositionally biased region" description="Polar residues" evidence="5">
    <location>
        <begin position="1399"/>
        <end position="1415"/>
    </location>
</feature>
<dbReference type="Proteomes" id="UP001147782">
    <property type="component" value="Unassembled WGS sequence"/>
</dbReference>
<comment type="caution">
    <text evidence="7">The sequence shown here is derived from an EMBL/GenBank/DDBJ whole genome shotgun (WGS) entry which is preliminary data.</text>
</comment>
<feature type="repeat" description="ANK" evidence="4">
    <location>
        <begin position="941"/>
        <end position="973"/>
    </location>
</feature>
<dbReference type="SUPFAM" id="SSF53167">
    <property type="entry name" value="Purine and uridine phosphorylases"/>
    <property type="match status" value="1"/>
</dbReference>
<dbReference type="Pfam" id="PF22939">
    <property type="entry name" value="WHD_GPIID"/>
    <property type="match status" value="1"/>
</dbReference>
<dbReference type="Gene3D" id="1.25.40.20">
    <property type="entry name" value="Ankyrin repeat-containing domain"/>
    <property type="match status" value="5"/>
</dbReference>
<feature type="repeat" description="ANK" evidence="4">
    <location>
        <begin position="1100"/>
        <end position="1132"/>
    </location>
</feature>
<protein>
    <submittedName>
        <fullName evidence="7">Pfs NACHT and Ankyrin domain protein</fullName>
    </submittedName>
</protein>
<evidence type="ECO:0000313" key="8">
    <source>
        <dbReference type="Proteomes" id="UP001147782"/>
    </source>
</evidence>
<feature type="repeat" description="ANK" evidence="4">
    <location>
        <begin position="1133"/>
        <end position="1165"/>
    </location>
</feature>
<comment type="similarity">
    <text evidence="1">Belongs to the ankyrin SOCS box (ASB) family.</text>
</comment>
<keyword evidence="3 4" id="KW-0040">ANK repeat</keyword>
<dbReference type="PANTHER" id="PTHR24136">
    <property type="entry name" value="SOWAH (DROSOPHILA) HOMOLOG"/>
    <property type="match status" value="1"/>
</dbReference>
<feature type="repeat" description="ANK" evidence="4">
    <location>
        <begin position="1169"/>
        <end position="1198"/>
    </location>
</feature>
<feature type="repeat" description="ANK" evidence="4">
    <location>
        <begin position="908"/>
        <end position="940"/>
    </location>
</feature>
<keyword evidence="8" id="KW-1185">Reference proteome</keyword>
<evidence type="ECO:0000313" key="7">
    <source>
        <dbReference type="EMBL" id="KAJ5370031.1"/>
    </source>
</evidence>
<feature type="repeat" description="ANK" evidence="4">
    <location>
        <begin position="1243"/>
        <end position="1275"/>
    </location>
</feature>
<dbReference type="OrthoDB" id="1577640at2759"/>
<feature type="repeat" description="ANK" evidence="4">
    <location>
        <begin position="1067"/>
        <end position="1099"/>
    </location>
</feature>
<evidence type="ECO:0000256" key="2">
    <source>
        <dbReference type="ARBA" id="ARBA00022737"/>
    </source>
</evidence>
<feature type="repeat" description="ANK" evidence="4">
    <location>
        <begin position="1314"/>
        <end position="1341"/>
    </location>
</feature>
<name>A0A9W9V8B1_9EURO</name>
<dbReference type="InterPro" id="IPR054471">
    <property type="entry name" value="GPIID_WHD"/>
</dbReference>
<gene>
    <name evidence="7" type="ORF">N7496_006123</name>
</gene>
<feature type="repeat" description="ANK" evidence="4">
    <location>
        <begin position="875"/>
        <end position="907"/>
    </location>
</feature>
<dbReference type="RefSeq" id="XP_056554465.1">
    <property type="nucleotide sequence ID" value="XM_056699052.1"/>
</dbReference>
<dbReference type="SMART" id="SM00248">
    <property type="entry name" value="ANK"/>
    <property type="match status" value="16"/>
</dbReference>
<dbReference type="EMBL" id="JAPZBS010000005">
    <property type="protein sequence ID" value="KAJ5370031.1"/>
    <property type="molecule type" value="Genomic_DNA"/>
</dbReference>